<organism evidence="2">
    <name type="scientific">uncultured Caudovirales phage</name>
    <dbReference type="NCBI Taxonomy" id="2100421"/>
    <lineage>
        <taxon>Viruses</taxon>
        <taxon>Duplodnaviria</taxon>
        <taxon>Heunggongvirae</taxon>
        <taxon>Uroviricota</taxon>
        <taxon>Caudoviricetes</taxon>
        <taxon>Peduoviridae</taxon>
        <taxon>Maltschvirus</taxon>
        <taxon>Maltschvirus maltsch</taxon>
    </lineage>
</organism>
<dbReference type="EMBL" id="LR797476">
    <property type="protein sequence ID" value="CAB4219304.1"/>
    <property type="molecule type" value="Genomic_DNA"/>
</dbReference>
<accession>A0A6J5P7A5</accession>
<sequence length="50" mass="5784">MKRIDALKDKLTAAKAELTIRYRQYNAARRGLDRVLNNIIKLEKKIADLA</sequence>
<evidence type="ECO:0000313" key="4">
    <source>
        <dbReference type="EMBL" id="CAB4214124.1"/>
    </source>
</evidence>
<proteinExistence type="predicted"/>
<keyword evidence="1" id="KW-0175">Coiled coil</keyword>
<evidence type="ECO:0000313" key="5">
    <source>
        <dbReference type="EMBL" id="CAB4219304.1"/>
    </source>
</evidence>
<evidence type="ECO:0000313" key="2">
    <source>
        <dbReference type="EMBL" id="CAB4165906.1"/>
    </source>
</evidence>
<dbReference type="EMBL" id="LR797045">
    <property type="protein sequence ID" value="CAB4183551.1"/>
    <property type="molecule type" value="Genomic_DNA"/>
</dbReference>
<dbReference type="EMBL" id="LR797411">
    <property type="protein sequence ID" value="CAB4214124.1"/>
    <property type="molecule type" value="Genomic_DNA"/>
</dbReference>
<evidence type="ECO:0000256" key="1">
    <source>
        <dbReference type="SAM" id="Coils"/>
    </source>
</evidence>
<gene>
    <name evidence="3" type="ORF">UFOVP1100_14</name>
    <name evidence="4" type="ORF">UFOVP1461_17</name>
    <name evidence="5" type="ORF">UFOVP1612_33</name>
    <name evidence="2" type="ORF">UFOVP839_2</name>
</gene>
<evidence type="ECO:0000313" key="3">
    <source>
        <dbReference type="EMBL" id="CAB4183551.1"/>
    </source>
</evidence>
<name>A0A6J5P7A5_9CAUD</name>
<protein>
    <submittedName>
        <fullName evidence="2">Uncharacterized protein</fullName>
    </submittedName>
</protein>
<feature type="coiled-coil region" evidence="1">
    <location>
        <begin position="8"/>
        <end position="45"/>
    </location>
</feature>
<dbReference type="EMBL" id="LR796783">
    <property type="protein sequence ID" value="CAB4165906.1"/>
    <property type="molecule type" value="Genomic_DNA"/>
</dbReference>
<reference evidence="2" key="1">
    <citation type="submission" date="2020-04" db="EMBL/GenBank/DDBJ databases">
        <authorList>
            <person name="Chiriac C."/>
            <person name="Salcher M."/>
            <person name="Ghai R."/>
            <person name="Kavagutti S V."/>
        </authorList>
    </citation>
    <scope>NUCLEOTIDE SEQUENCE</scope>
</reference>